<evidence type="ECO:0000313" key="3">
    <source>
        <dbReference type="Proteomes" id="UP001314170"/>
    </source>
</evidence>
<dbReference type="AlphaFoldDB" id="A0AAV1SIF5"/>
<keyword evidence="3" id="KW-1185">Reference proteome</keyword>
<organism evidence="2 3">
    <name type="scientific">Dovyalis caffra</name>
    <dbReference type="NCBI Taxonomy" id="77055"/>
    <lineage>
        <taxon>Eukaryota</taxon>
        <taxon>Viridiplantae</taxon>
        <taxon>Streptophyta</taxon>
        <taxon>Embryophyta</taxon>
        <taxon>Tracheophyta</taxon>
        <taxon>Spermatophyta</taxon>
        <taxon>Magnoliopsida</taxon>
        <taxon>eudicotyledons</taxon>
        <taxon>Gunneridae</taxon>
        <taxon>Pentapetalae</taxon>
        <taxon>rosids</taxon>
        <taxon>fabids</taxon>
        <taxon>Malpighiales</taxon>
        <taxon>Salicaceae</taxon>
        <taxon>Flacourtieae</taxon>
        <taxon>Dovyalis</taxon>
    </lineage>
</organism>
<protein>
    <recommendedName>
        <fullName evidence="4">Retrotransposon Copia-like N-terminal domain-containing protein</fullName>
    </recommendedName>
</protein>
<dbReference type="EMBL" id="CAWUPB010001184">
    <property type="protein sequence ID" value="CAK7350202.1"/>
    <property type="molecule type" value="Genomic_DNA"/>
</dbReference>
<gene>
    <name evidence="2" type="ORF">DCAF_LOCUS22929</name>
</gene>
<name>A0AAV1SIF5_9ROSI</name>
<comment type="caution">
    <text evidence="2">The sequence shown here is derived from an EMBL/GenBank/DDBJ whole genome shotgun (WGS) entry which is preliminary data.</text>
</comment>
<evidence type="ECO:0000313" key="2">
    <source>
        <dbReference type="EMBL" id="CAK7350202.1"/>
    </source>
</evidence>
<feature type="region of interest" description="Disordered" evidence="1">
    <location>
        <begin position="108"/>
        <end position="132"/>
    </location>
</feature>
<sequence length="132" mass="15663">MTSTNESSIETPKSSNIETIVFNNHGEDMTNYSSAPITIYKLNDKNYIQWSQSFMFHVRSKEKEDYLIRNITKPDEKDTEYGIRKRDNSRGYVLPHRGRRPWCEHCHRPGHTKETRSDTPWKTSRLEVKNNE</sequence>
<reference evidence="2 3" key="1">
    <citation type="submission" date="2024-01" db="EMBL/GenBank/DDBJ databases">
        <authorList>
            <person name="Waweru B."/>
        </authorList>
    </citation>
    <scope>NUCLEOTIDE SEQUENCE [LARGE SCALE GENOMIC DNA]</scope>
</reference>
<accession>A0AAV1SIF5</accession>
<proteinExistence type="predicted"/>
<dbReference type="Proteomes" id="UP001314170">
    <property type="component" value="Unassembled WGS sequence"/>
</dbReference>
<evidence type="ECO:0008006" key="4">
    <source>
        <dbReference type="Google" id="ProtNLM"/>
    </source>
</evidence>
<evidence type="ECO:0000256" key="1">
    <source>
        <dbReference type="SAM" id="MobiDB-lite"/>
    </source>
</evidence>